<reference evidence="3 4" key="1">
    <citation type="submission" date="2016-10" db="EMBL/GenBank/DDBJ databases">
        <authorList>
            <person name="de Groot N.N."/>
        </authorList>
    </citation>
    <scope>NUCLEOTIDE SEQUENCE [LARGE SCALE GENOMIC DNA]</scope>
    <source>
        <strain evidence="3 4">CGMCC 1.7727</strain>
    </source>
</reference>
<dbReference type="RefSeq" id="WP_089739130.1">
    <property type="nucleotide sequence ID" value="NZ_FOGL01000002.1"/>
</dbReference>
<sequence length="303" mass="34008">MKIKLCVSAVFLVIVSYLVIWIMPQNNVIEKAAFSHNSSDSLLSADRIVNIAHRGASGYAPEHTVEAYELGEKMGADYIEIDLQMTKDGELVAMHDPEVDRTTDNTGLVSDFTLAELKELDAGSWFNEDYPDKVRNSFSGLTIPALREVFEHFGSEANYYIEIKQPDDSPGMATLLIETLKEFELIPAEREGAIIIQSFSSESLQEIHLLEPDLPLIQLISYTQPAVISSGDLNKIKKYATGVGVNFKYMNESFVRDVREAGLLLHAYTVNEKEDMKRVLEWGVTGIFTNYPDRLNELLGKSF</sequence>
<evidence type="ECO:0000256" key="1">
    <source>
        <dbReference type="SAM" id="Phobius"/>
    </source>
</evidence>
<name>A0A1H9MRF4_9BACI</name>
<dbReference type="AlphaFoldDB" id="A0A1H9MRF4"/>
<keyword evidence="1" id="KW-0472">Membrane</keyword>
<gene>
    <name evidence="3" type="ORF">SAMN04487944_102122</name>
</gene>
<dbReference type="InterPro" id="IPR017946">
    <property type="entry name" value="PLC-like_Pdiesterase_TIM-brl"/>
</dbReference>
<dbReference type="PANTHER" id="PTHR46211:SF7">
    <property type="entry name" value="GLYCEROPHOSPHODIESTER PHOSPHODIESTERASE"/>
    <property type="match status" value="1"/>
</dbReference>
<organism evidence="3 4">
    <name type="scientific">Gracilibacillus ureilyticus</name>
    <dbReference type="NCBI Taxonomy" id="531814"/>
    <lineage>
        <taxon>Bacteria</taxon>
        <taxon>Bacillati</taxon>
        <taxon>Bacillota</taxon>
        <taxon>Bacilli</taxon>
        <taxon>Bacillales</taxon>
        <taxon>Bacillaceae</taxon>
        <taxon>Gracilibacillus</taxon>
    </lineage>
</organism>
<protein>
    <submittedName>
        <fullName evidence="3">Glycerophosphoryl diester phosphodiesterase</fullName>
    </submittedName>
</protein>
<evidence type="ECO:0000313" key="3">
    <source>
        <dbReference type="EMBL" id="SER26294.1"/>
    </source>
</evidence>
<dbReference type="GO" id="GO:0006629">
    <property type="term" value="P:lipid metabolic process"/>
    <property type="evidence" value="ECO:0007669"/>
    <property type="project" value="InterPro"/>
</dbReference>
<accession>A0A1H9MRF4</accession>
<dbReference type="Gene3D" id="3.20.20.190">
    <property type="entry name" value="Phosphatidylinositol (PI) phosphodiesterase"/>
    <property type="match status" value="1"/>
</dbReference>
<proteinExistence type="predicted"/>
<dbReference type="Pfam" id="PF03009">
    <property type="entry name" value="GDPD"/>
    <property type="match status" value="1"/>
</dbReference>
<dbReference type="GO" id="GO:0008081">
    <property type="term" value="F:phosphoric diester hydrolase activity"/>
    <property type="evidence" value="ECO:0007669"/>
    <property type="project" value="InterPro"/>
</dbReference>
<dbReference type="CDD" id="cd08601">
    <property type="entry name" value="GDPD_SaGlpQ_like"/>
    <property type="match status" value="1"/>
</dbReference>
<keyword evidence="1" id="KW-1133">Transmembrane helix</keyword>
<evidence type="ECO:0000259" key="2">
    <source>
        <dbReference type="PROSITE" id="PS51704"/>
    </source>
</evidence>
<dbReference type="SUPFAM" id="SSF51695">
    <property type="entry name" value="PLC-like phosphodiesterases"/>
    <property type="match status" value="1"/>
</dbReference>
<keyword evidence="1" id="KW-0812">Transmembrane</keyword>
<evidence type="ECO:0000313" key="4">
    <source>
        <dbReference type="Proteomes" id="UP000199687"/>
    </source>
</evidence>
<feature type="transmembrane region" description="Helical" evidence="1">
    <location>
        <begin position="5"/>
        <end position="23"/>
    </location>
</feature>
<dbReference type="OrthoDB" id="384721at2"/>
<dbReference type="Proteomes" id="UP000199687">
    <property type="component" value="Unassembled WGS sequence"/>
</dbReference>
<dbReference type="InterPro" id="IPR030395">
    <property type="entry name" value="GP_PDE_dom"/>
</dbReference>
<dbReference type="STRING" id="531814.SAMN04487944_102122"/>
<feature type="domain" description="GP-PDE" evidence="2">
    <location>
        <begin position="48"/>
        <end position="299"/>
    </location>
</feature>
<keyword evidence="4" id="KW-1185">Reference proteome</keyword>
<dbReference type="EMBL" id="FOGL01000002">
    <property type="protein sequence ID" value="SER26294.1"/>
    <property type="molecule type" value="Genomic_DNA"/>
</dbReference>
<dbReference type="PANTHER" id="PTHR46211">
    <property type="entry name" value="GLYCEROPHOSPHORYL DIESTER PHOSPHODIESTERASE"/>
    <property type="match status" value="1"/>
</dbReference>
<dbReference type="PROSITE" id="PS51704">
    <property type="entry name" value="GP_PDE"/>
    <property type="match status" value="1"/>
</dbReference>